<reference evidence="2" key="1">
    <citation type="submission" date="2023-10" db="EMBL/GenBank/DDBJ databases">
        <authorList>
            <person name="Chen Y."/>
            <person name="Shah S."/>
            <person name="Dougan E. K."/>
            <person name="Thang M."/>
            <person name="Chan C."/>
        </authorList>
    </citation>
    <scope>NUCLEOTIDE SEQUENCE [LARGE SCALE GENOMIC DNA]</scope>
</reference>
<name>A0ABN9WXM5_9DINO</name>
<dbReference type="EMBL" id="CAUYUJ010019314">
    <property type="protein sequence ID" value="CAK0890186.1"/>
    <property type="molecule type" value="Genomic_DNA"/>
</dbReference>
<feature type="region of interest" description="Disordered" evidence="1">
    <location>
        <begin position="34"/>
        <end position="64"/>
    </location>
</feature>
<feature type="compositionally biased region" description="Basic and acidic residues" evidence="1">
    <location>
        <begin position="42"/>
        <end position="64"/>
    </location>
</feature>
<evidence type="ECO:0000313" key="3">
    <source>
        <dbReference type="Proteomes" id="UP001189429"/>
    </source>
</evidence>
<protein>
    <submittedName>
        <fullName evidence="2">Uncharacterized protein</fullName>
    </submittedName>
</protein>
<comment type="caution">
    <text evidence="2">The sequence shown here is derived from an EMBL/GenBank/DDBJ whole genome shotgun (WGS) entry which is preliminary data.</text>
</comment>
<gene>
    <name evidence="2" type="ORF">PCOR1329_LOCUS70483</name>
</gene>
<dbReference type="Proteomes" id="UP001189429">
    <property type="component" value="Unassembled WGS sequence"/>
</dbReference>
<proteinExistence type="predicted"/>
<organism evidence="2 3">
    <name type="scientific">Prorocentrum cordatum</name>
    <dbReference type="NCBI Taxonomy" id="2364126"/>
    <lineage>
        <taxon>Eukaryota</taxon>
        <taxon>Sar</taxon>
        <taxon>Alveolata</taxon>
        <taxon>Dinophyceae</taxon>
        <taxon>Prorocentrales</taxon>
        <taxon>Prorocentraceae</taxon>
        <taxon>Prorocentrum</taxon>
    </lineage>
</organism>
<sequence>MLRMFATVLKLATPALNLDKFLIPEGGAEIESEQLRQRRRRAQEIADEKHAEDQRAKDKDASWARKRQKFCEDHGIRLRLPSTVSTSPAFELSCKRHREIIAVAERMHDKKLLAVDVNPNIDRGMMMHDTDLMATFVRGTKNYLT</sequence>
<evidence type="ECO:0000313" key="2">
    <source>
        <dbReference type="EMBL" id="CAK0890186.1"/>
    </source>
</evidence>
<evidence type="ECO:0000256" key="1">
    <source>
        <dbReference type="SAM" id="MobiDB-lite"/>
    </source>
</evidence>
<accession>A0ABN9WXM5</accession>
<feature type="non-terminal residue" evidence="2">
    <location>
        <position position="145"/>
    </location>
</feature>
<keyword evidence="3" id="KW-1185">Reference proteome</keyword>